<sequence>MGPILGQAPRSLSENKFPPSTDKGPLFFRSRGASAPRGTSSSARYSQKENALHGLGFSSANSPGEARHPAWVNEPAPRRCPLCGSAARRDEPGAAAPPHNGRPPVSRLSPLPHTPSLPHARPEAFCWDAKLGLFSDRLLGSREEAHRRFPPSSFHASRSESLRRPRGMFRQALPALFPPPQIIRRFSFPFRRGNGDRCTGRSPGRGLRGPAGPVPCVPPSLPPGCGEAPDPARSPGGAGRRRAPPAPERP</sequence>
<gene>
    <name evidence="2" type="ORF">SAMN02745206_03648</name>
</gene>
<feature type="compositionally biased region" description="Low complexity" evidence="1">
    <location>
        <begin position="223"/>
        <end position="235"/>
    </location>
</feature>
<proteinExistence type="predicted"/>
<evidence type="ECO:0000256" key="1">
    <source>
        <dbReference type="SAM" id="MobiDB-lite"/>
    </source>
</evidence>
<evidence type="ECO:0000313" key="3">
    <source>
        <dbReference type="Proteomes" id="UP000184076"/>
    </source>
</evidence>
<accession>A0A1M5IPZ0</accession>
<name>A0A1M5IPZ0_9BACT</name>
<keyword evidence="3" id="KW-1185">Reference proteome</keyword>
<evidence type="ECO:0000313" key="2">
    <source>
        <dbReference type="EMBL" id="SHG30321.1"/>
    </source>
</evidence>
<reference evidence="3" key="1">
    <citation type="submission" date="2016-11" db="EMBL/GenBank/DDBJ databases">
        <authorList>
            <person name="Varghese N."/>
            <person name="Submissions S."/>
        </authorList>
    </citation>
    <scope>NUCLEOTIDE SEQUENCE [LARGE SCALE GENOMIC DNA]</scope>
    <source>
        <strain evidence="3">DSM 9756</strain>
    </source>
</reference>
<organism evidence="2 3">
    <name type="scientific">Desulfacinum infernum DSM 9756</name>
    <dbReference type="NCBI Taxonomy" id="1121391"/>
    <lineage>
        <taxon>Bacteria</taxon>
        <taxon>Pseudomonadati</taxon>
        <taxon>Thermodesulfobacteriota</taxon>
        <taxon>Syntrophobacteria</taxon>
        <taxon>Syntrophobacterales</taxon>
        <taxon>Syntrophobacteraceae</taxon>
        <taxon>Desulfacinum</taxon>
    </lineage>
</organism>
<dbReference type="AlphaFoldDB" id="A0A1M5IPZ0"/>
<dbReference type="Proteomes" id="UP000184076">
    <property type="component" value="Unassembled WGS sequence"/>
</dbReference>
<feature type="region of interest" description="Disordered" evidence="1">
    <location>
        <begin position="1"/>
        <end position="115"/>
    </location>
</feature>
<protein>
    <submittedName>
        <fullName evidence="2">Uncharacterized protein</fullName>
    </submittedName>
</protein>
<feature type="region of interest" description="Disordered" evidence="1">
    <location>
        <begin position="189"/>
        <end position="250"/>
    </location>
</feature>
<feature type="region of interest" description="Disordered" evidence="1">
    <location>
        <begin position="145"/>
        <end position="164"/>
    </location>
</feature>
<feature type="compositionally biased region" description="Pro residues" evidence="1">
    <location>
        <begin position="212"/>
        <end position="222"/>
    </location>
</feature>
<dbReference type="EMBL" id="FQVB01000059">
    <property type="protein sequence ID" value="SHG30321.1"/>
    <property type="molecule type" value="Genomic_DNA"/>
</dbReference>